<proteinExistence type="predicted"/>
<dbReference type="InterPro" id="IPR002909">
    <property type="entry name" value="IPT_dom"/>
</dbReference>
<feature type="domain" description="IPT/TIG" evidence="1">
    <location>
        <begin position="15"/>
        <end position="102"/>
    </location>
</feature>
<feature type="non-terminal residue" evidence="2">
    <location>
        <position position="1"/>
    </location>
</feature>
<sequence>TFLSTGLHLSIFPDPAVVNVFPKAVPRRGGTPLYVSGVNFKNSVRLWCDTSPSGNVPFHPAHYLNDSTAKCTVPEGLSAGIPISAKLRLEQNVEFSSANATFIAYDDDINNLSPTVGP</sequence>
<feature type="non-terminal residue" evidence="2">
    <location>
        <position position="118"/>
    </location>
</feature>
<evidence type="ECO:0000313" key="2">
    <source>
        <dbReference type="EMBL" id="CRZ01302.1"/>
    </source>
</evidence>
<protein>
    <recommendedName>
        <fullName evidence="1">IPT/TIG domain-containing protein</fullName>
    </recommendedName>
</protein>
<dbReference type="InterPro" id="IPR013783">
    <property type="entry name" value="Ig-like_fold"/>
</dbReference>
<dbReference type="SUPFAM" id="SSF81296">
    <property type="entry name" value="E set domains"/>
    <property type="match status" value="1"/>
</dbReference>
<reference evidence="2" key="1">
    <citation type="submission" date="2015-04" db="EMBL/GenBank/DDBJ databases">
        <title>The genome sequence of the plant pathogenic Rhizarian Plasmodiophora brassicae reveals insights in its biotrophic life cycle and the origin of chitin synthesis.</title>
        <authorList>
            <person name="Schwelm A."/>
            <person name="Fogelqvist J."/>
            <person name="Knaust A."/>
            <person name="Julke S."/>
            <person name="Lilja T."/>
            <person name="Dhandapani V."/>
            <person name="Bonilla-Rosso G."/>
            <person name="Karlsson M."/>
            <person name="Shevchenko A."/>
            <person name="Choi S.R."/>
            <person name="Kim H.G."/>
            <person name="Park J.Y."/>
            <person name="Lim Y.P."/>
            <person name="Ludwig-Muller J."/>
            <person name="Dixelius C."/>
        </authorList>
    </citation>
    <scope>NUCLEOTIDE SEQUENCE</scope>
    <source>
        <tissue evidence="2">Potato root galls</tissue>
    </source>
</reference>
<accession>A0A0H5QI63</accession>
<name>A0A0H5QI63_9EUKA</name>
<dbReference type="Pfam" id="PF01833">
    <property type="entry name" value="TIG"/>
    <property type="match status" value="1"/>
</dbReference>
<dbReference type="AlphaFoldDB" id="A0A0H5QI63"/>
<evidence type="ECO:0000259" key="1">
    <source>
        <dbReference type="Pfam" id="PF01833"/>
    </source>
</evidence>
<dbReference type="Gene3D" id="2.60.40.10">
    <property type="entry name" value="Immunoglobulins"/>
    <property type="match status" value="1"/>
</dbReference>
<dbReference type="InterPro" id="IPR014756">
    <property type="entry name" value="Ig_E-set"/>
</dbReference>
<dbReference type="EMBL" id="HACM01000860">
    <property type="protein sequence ID" value="CRZ01302.1"/>
    <property type="molecule type" value="Transcribed_RNA"/>
</dbReference>
<organism evidence="2">
    <name type="scientific">Spongospora subterranea</name>
    <dbReference type="NCBI Taxonomy" id="70186"/>
    <lineage>
        <taxon>Eukaryota</taxon>
        <taxon>Sar</taxon>
        <taxon>Rhizaria</taxon>
        <taxon>Endomyxa</taxon>
        <taxon>Phytomyxea</taxon>
        <taxon>Plasmodiophorida</taxon>
        <taxon>Plasmodiophoridae</taxon>
        <taxon>Spongospora</taxon>
    </lineage>
</organism>